<name>A0A0F7G2E5_9ACTN</name>
<evidence type="ECO:0000313" key="3">
    <source>
        <dbReference type="Proteomes" id="UP000034034"/>
    </source>
</evidence>
<proteinExistence type="predicted"/>
<keyword evidence="3" id="KW-1185">Reference proteome</keyword>
<dbReference type="RefSeq" id="WP_046725292.1">
    <property type="nucleotide sequence ID" value="NZ_CP009922.3"/>
</dbReference>
<dbReference type="KEGG" id="sxi:SXIM_53730"/>
<dbReference type="EMBL" id="CP009922">
    <property type="protein sequence ID" value="AKG46757.1"/>
    <property type="molecule type" value="Genomic_DNA"/>
</dbReference>
<gene>
    <name evidence="2" type="ORF">SXIM_53730</name>
</gene>
<dbReference type="PATRIC" id="fig|408015.6.peg.5438"/>
<evidence type="ECO:0000313" key="2">
    <source>
        <dbReference type="EMBL" id="AKG46757.1"/>
    </source>
</evidence>
<dbReference type="Proteomes" id="UP000034034">
    <property type="component" value="Chromosome"/>
</dbReference>
<accession>A0A0F7G2E5</accession>
<feature type="region of interest" description="Disordered" evidence="1">
    <location>
        <begin position="1"/>
        <end position="23"/>
    </location>
</feature>
<evidence type="ECO:0000256" key="1">
    <source>
        <dbReference type="SAM" id="MobiDB-lite"/>
    </source>
</evidence>
<protein>
    <submittedName>
        <fullName evidence="2">Stage II sporulation protein E</fullName>
    </submittedName>
</protein>
<dbReference type="STRING" id="408015.SXIM_53730"/>
<dbReference type="AlphaFoldDB" id="A0A0F7G2E5"/>
<dbReference type="HOGENOM" id="CLU_171141_0_0_11"/>
<sequence>MADSTGDHFSVSVGGDASGPVVAGHDNTVEVRRAADPEAGTGPAQTTTVRDHGTAYTVMKGELHIHQDTAARPPEAD</sequence>
<reference evidence="2" key="1">
    <citation type="submission" date="2019-08" db="EMBL/GenBank/DDBJ databases">
        <title>Complete genome sequence of a mangrove-derived Streptomyces xiamenensis.</title>
        <authorList>
            <person name="Xu J."/>
        </authorList>
    </citation>
    <scope>NUCLEOTIDE SEQUENCE</scope>
    <source>
        <strain evidence="2">318</strain>
    </source>
</reference>
<organism evidence="2 3">
    <name type="scientific">Streptomyces xiamenensis</name>
    <dbReference type="NCBI Taxonomy" id="408015"/>
    <lineage>
        <taxon>Bacteria</taxon>
        <taxon>Bacillati</taxon>
        <taxon>Actinomycetota</taxon>
        <taxon>Actinomycetes</taxon>
        <taxon>Kitasatosporales</taxon>
        <taxon>Streptomycetaceae</taxon>
        <taxon>Streptomyces</taxon>
    </lineage>
</organism>